<feature type="signal peptide" evidence="12">
    <location>
        <begin position="1"/>
        <end position="34"/>
    </location>
</feature>
<keyword evidence="15" id="KW-1185">Reference proteome</keyword>
<comment type="similarity">
    <text evidence="3">Belongs to the NMT1/THI5 family.</text>
</comment>
<keyword evidence="8" id="KW-0784">Thiamine biosynthesis</keyword>
<feature type="chain" id="PRO_5018132181" description="Thiamine pyrimidine synthase" evidence="12">
    <location>
        <begin position="35"/>
        <end position="344"/>
    </location>
</feature>
<keyword evidence="5" id="KW-0808">Transferase</keyword>
<dbReference type="InterPro" id="IPR015168">
    <property type="entry name" value="SsuA/THI5"/>
</dbReference>
<evidence type="ECO:0000256" key="11">
    <source>
        <dbReference type="ARBA" id="ARBA00048179"/>
    </source>
</evidence>
<dbReference type="SUPFAM" id="SSF53850">
    <property type="entry name" value="Periplasmic binding protein-like II"/>
    <property type="match status" value="1"/>
</dbReference>
<comment type="subunit">
    <text evidence="4">Homodimer.</text>
</comment>
<dbReference type="GO" id="GO:0046872">
    <property type="term" value="F:metal ion binding"/>
    <property type="evidence" value="ECO:0007669"/>
    <property type="project" value="UniProtKB-KW"/>
</dbReference>
<dbReference type="PANTHER" id="PTHR31528:SF1">
    <property type="entry name" value="4-AMINO-5-HYDROXYMETHYL-2-METHYLPYRIMIDINE PHOSPHATE SYNTHASE THI11-RELATED"/>
    <property type="match status" value="1"/>
</dbReference>
<keyword evidence="7" id="KW-0663">Pyridoxal phosphate</keyword>
<evidence type="ECO:0000256" key="3">
    <source>
        <dbReference type="ARBA" id="ARBA00009406"/>
    </source>
</evidence>
<evidence type="ECO:0000256" key="1">
    <source>
        <dbReference type="ARBA" id="ARBA00003469"/>
    </source>
</evidence>
<comment type="caution">
    <text evidence="14">The sequence shown here is derived from an EMBL/GenBank/DDBJ whole genome shotgun (WGS) entry which is preliminary data.</text>
</comment>
<evidence type="ECO:0000256" key="10">
    <source>
        <dbReference type="ARBA" id="ARBA00033171"/>
    </source>
</evidence>
<accession>A0A3N1LNA1</accession>
<keyword evidence="12" id="KW-0732">Signal</keyword>
<dbReference type="OrthoDB" id="9771642at2"/>
<protein>
    <recommendedName>
        <fullName evidence="10">Thiamine pyrimidine synthase</fullName>
    </recommendedName>
</protein>
<evidence type="ECO:0000259" key="13">
    <source>
        <dbReference type="Pfam" id="PF09084"/>
    </source>
</evidence>
<dbReference type="Gene3D" id="3.40.190.10">
    <property type="entry name" value="Periplasmic binding protein-like II"/>
    <property type="match status" value="2"/>
</dbReference>
<evidence type="ECO:0000256" key="5">
    <source>
        <dbReference type="ARBA" id="ARBA00022679"/>
    </source>
</evidence>
<feature type="domain" description="SsuA/THI5-like" evidence="13">
    <location>
        <begin position="59"/>
        <end position="262"/>
    </location>
</feature>
<reference evidence="14 15" key="1">
    <citation type="submission" date="2018-11" db="EMBL/GenBank/DDBJ databases">
        <title>Genomic Encyclopedia of Type Strains, Phase IV (KMG-IV): sequencing the most valuable type-strain genomes for metagenomic binning, comparative biology and taxonomic classification.</title>
        <authorList>
            <person name="Goeker M."/>
        </authorList>
    </citation>
    <scope>NUCLEOTIDE SEQUENCE [LARGE SCALE GENOMIC DNA]</scope>
    <source>
        <strain evidence="14 15">DSM 5900</strain>
    </source>
</reference>
<name>A0A3N1LNA1_9PROT</name>
<evidence type="ECO:0000256" key="6">
    <source>
        <dbReference type="ARBA" id="ARBA00022723"/>
    </source>
</evidence>
<dbReference type="InterPro" id="IPR027939">
    <property type="entry name" value="NMT1/THI5"/>
</dbReference>
<evidence type="ECO:0000313" key="15">
    <source>
        <dbReference type="Proteomes" id="UP000278222"/>
    </source>
</evidence>
<dbReference type="AlphaFoldDB" id="A0A3N1LNA1"/>
<comment type="function">
    <text evidence="1">Responsible for the formation of the pyrimidine heterocycle in the thiamine biosynthesis pathway. Catalyzes the formation of hydroxymethylpyrimidine phosphate (HMP-P) from histidine and pyridoxal phosphate (PLP). The protein uses PLP and the active site histidine to form HMP-P, generating an inactive enzyme. The enzyme can only undergo a single turnover, which suggests it is a suicide enzyme.</text>
</comment>
<evidence type="ECO:0000256" key="12">
    <source>
        <dbReference type="SAM" id="SignalP"/>
    </source>
</evidence>
<keyword evidence="6" id="KW-0479">Metal-binding</keyword>
<dbReference type="EMBL" id="RJKX01000014">
    <property type="protein sequence ID" value="ROP90695.1"/>
    <property type="molecule type" value="Genomic_DNA"/>
</dbReference>
<dbReference type="PROSITE" id="PS51257">
    <property type="entry name" value="PROKAR_LIPOPROTEIN"/>
    <property type="match status" value="1"/>
</dbReference>
<evidence type="ECO:0000256" key="8">
    <source>
        <dbReference type="ARBA" id="ARBA00022977"/>
    </source>
</evidence>
<dbReference type="GO" id="GO:0016740">
    <property type="term" value="F:transferase activity"/>
    <property type="evidence" value="ECO:0007669"/>
    <property type="project" value="UniProtKB-KW"/>
</dbReference>
<evidence type="ECO:0000256" key="4">
    <source>
        <dbReference type="ARBA" id="ARBA00011738"/>
    </source>
</evidence>
<organism evidence="14 15">
    <name type="scientific">Stella humosa</name>
    <dbReference type="NCBI Taxonomy" id="94"/>
    <lineage>
        <taxon>Bacteria</taxon>
        <taxon>Pseudomonadati</taxon>
        <taxon>Pseudomonadota</taxon>
        <taxon>Alphaproteobacteria</taxon>
        <taxon>Rhodospirillales</taxon>
        <taxon>Stellaceae</taxon>
        <taxon>Stella</taxon>
    </lineage>
</organism>
<comment type="catalytic activity">
    <reaction evidence="11">
        <text>N(6)-(pyridoxal phosphate)-L-lysyl-[4-amino-5-hydroxymethyl-2-methylpyrimidine phosphate synthase] + L-histidyl-[4-amino-5-hydroxymethyl-2-methylpyrimidine phosphate synthase] + 2 Fe(3+) + 4 H2O = L-lysyl-[4-amino-5-hydroxymethyl-2-methylpyrimidine phosphate synthase] + (2S)-2-amino-5-hydroxy-4-oxopentanoyl-[4-amino-5-hydroxymethyl-2-methylpyrimidine phosphate synthase] + 4-amino-2-methyl-5-(phosphooxymethyl)pyrimidine + 3-oxopropanoate + 2 Fe(2+) + 2 H(+)</text>
        <dbReference type="Rhea" id="RHEA:65756"/>
        <dbReference type="Rhea" id="RHEA-COMP:16892"/>
        <dbReference type="Rhea" id="RHEA-COMP:16893"/>
        <dbReference type="Rhea" id="RHEA-COMP:16894"/>
        <dbReference type="Rhea" id="RHEA-COMP:16895"/>
        <dbReference type="ChEBI" id="CHEBI:15377"/>
        <dbReference type="ChEBI" id="CHEBI:15378"/>
        <dbReference type="ChEBI" id="CHEBI:29033"/>
        <dbReference type="ChEBI" id="CHEBI:29034"/>
        <dbReference type="ChEBI" id="CHEBI:29969"/>
        <dbReference type="ChEBI" id="CHEBI:29979"/>
        <dbReference type="ChEBI" id="CHEBI:33190"/>
        <dbReference type="ChEBI" id="CHEBI:58354"/>
        <dbReference type="ChEBI" id="CHEBI:143915"/>
        <dbReference type="ChEBI" id="CHEBI:157692"/>
    </reaction>
    <physiologicalReaction direction="left-to-right" evidence="11">
        <dbReference type="Rhea" id="RHEA:65757"/>
    </physiologicalReaction>
</comment>
<evidence type="ECO:0000313" key="14">
    <source>
        <dbReference type="EMBL" id="ROP90695.1"/>
    </source>
</evidence>
<proteinExistence type="inferred from homology"/>
<dbReference type="Pfam" id="PF09084">
    <property type="entry name" value="NMT1"/>
    <property type="match status" value="1"/>
</dbReference>
<dbReference type="PANTHER" id="PTHR31528">
    <property type="entry name" value="4-AMINO-5-HYDROXYMETHYL-2-METHYLPYRIMIDINE PHOSPHATE SYNTHASE THI11-RELATED"/>
    <property type="match status" value="1"/>
</dbReference>
<evidence type="ECO:0000256" key="7">
    <source>
        <dbReference type="ARBA" id="ARBA00022898"/>
    </source>
</evidence>
<dbReference type="GO" id="GO:0009228">
    <property type="term" value="P:thiamine biosynthetic process"/>
    <property type="evidence" value="ECO:0007669"/>
    <property type="project" value="UniProtKB-KW"/>
</dbReference>
<evidence type="ECO:0000256" key="2">
    <source>
        <dbReference type="ARBA" id="ARBA00004948"/>
    </source>
</evidence>
<gene>
    <name evidence="14" type="ORF">EDC65_2551</name>
</gene>
<dbReference type="Proteomes" id="UP000278222">
    <property type="component" value="Unassembled WGS sequence"/>
</dbReference>
<comment type="pathway">
    <text evidence="2">Cofactor biosynthesis; thiamine diphosphate biosynthesis.</text>
</comment>
<keyword evidence="9" id="KW-0408">Iron</keyword>
<evidence type="ECO:0000256" key="9">
    <source>
        <dbReference type="ARBA" id="ARBA00023004"/>
    </source>
</evidence>
<sequence length="344" mass="36342">MRHLVKRLDLVKGPGLVRRLAAGLAILSAACVAAAGGAGAQTLSKVTVQLALEPAGTTAALFLAEAKGWNREAGFEADIKDGRGSMASIQLVAAGQMDIGTGGLGAMAVAKGKGAPLISIAGLSRRTDLGVLVDANGPIRTVADLRGKRVLLFAASPWVPFLDSFLKNGGLTRNDLTIVFLDAGAFNAAYAAGQADAVMSIGPYVLPVIGDRRPSRVIDAAEYGVSSPGTGLYVREEMVQKSPELLGRFVKNQIRAWDHIFAGNADEAVAAIMKARPNAKLNPDILKGQIAAYRPYFDTPNTKGKPIGWQSEIDWKETIRSGEEAGLLKPGYKPADFFTNRFVE</sequence>